<keyword evidence="2" id="KW-1185">Reference proteome</keyword>
<protein>
    <recommendedName>
        <fullName evidence="3">EF-hand domain-containing protein</fullName>
    </recommendedName>
</protein>
<evidence type="ECO:0000313" key="1">
    <source>
        <dbReference type="EMBL" id="GFN99080.1"/>
    </source>
</evidence>
<dbReference type="InterPro" id="IPR018247">
    <property type="entry name" value="EF_Hand_1_Ca_BS"/>
</dbReference>
<dbReference type="PROSITE" id="PS00018">
    <property type="entry name" value="EF_HAND_1"/>
    <property type="match status" value="1"/>
</dbReference>
<organism evidence="1 2">
    <name type="scientific">Plakobranchus ocellatus</name>
    <dbReference type="NCBI Taxonomy" id="259542"/>
    <lineage>
        <taxon>Eukaryota</taxon>
        <taxon>Metazoa</taxon>
        <taxon>Spiralia</taxon>
        <taxon>Lophotrochozoa</taxon>
        <taxon>Mollusca</taxon>
        <taxon>Gastropoda</taxon>
        <taxon>Heterobranchia</taxon>
        <taxon>Euthyneura</taxon>
        <taxon>Panpulmonata</taxon>
        <taxon>Sacoglossa</taxon>
        <taxon>Placobranchoidea</taxon>
        <taxon>Plakobranchidae</taxon>
        <taxon>Plakobranchus</taxon>
    </lineage>
</organism>
<dbReference type="Gene3D" id="1.10.238.10">
    <property type="entry name" value="EF-hand"/>
    <property type="match status" value="1"/>
</dbReference>
<dbReference type="EMBL" id="BLXT01002947">
    <property type="protein sequence ID" value="GFN99080.1"/>
    <property type="molecule type" value="Genomic_DNA"/>
</dbReference>
<reference evidence="1 2" key="1">
    <citation type="journal article" date="2021" name="Elife">
        <title>Chloroplast acquisition without the gene transfer in kleptoplastic sea slugs, Plakobranchus ocellatus.</title>
        <authorList>
            <person name="Maeda T."/>
            <person name="Takahashi S."/>
            <person name="Yoshida T."/>
            <person name="Shimamura S."/>
            <person name="Takaki Y."/>
            <person name="Nagai Y."/>
            <person name="Toyoda A."/>
            <person name="Suzuki Y."/>
            <person name="Arimoto A."/>
            <person name="Ishii H."/>
            <person name="Satoh N."/>
            <person name="Nishiyama T."/>
            <person name="Hasebe M."/>
            <person name="Maruyama T."/>
            <person name="Minagawa J."/>
            <person name="Obokata J."/>
            <person name="Shigenobu S."/>
        </authorList>
    </citation>
    <scope>NUCLEOTIDE SEQUENCE [LARGE SCALE GENOMIC DNA]</scope>
</reference>
<comment type="caution">
    <text evidence="1">The sequence shown here is derived from an EMBL/GenBank/DDBJ whole genome shotgun (WGS) entry which is preliminary data.</text>
</comment>
<evidence type="ECO:0000313" key="2">
    <source>
        <dbReference type="Proteomes" id="UP000735302"/>
    </source>
</evidence>
<dbReference type="AlphaFoldDB" id="A0AAV3ZIZ2"/>
<sequence>MYEGDYGVLMVGRCDVYYCKGTWRFRCEVPTADHQHMIGVIIQHFEECIHLSFLPLLLYNNFVLTFICWDHTTFADHEDVQRNLGQQTDRSAGESRESYLEAAIDKLLRDDVDRDGYISYVEYRISNRRFE</sequence>
<evidence type="ECO:0008006" key="3">
    <source>
        <dbReference type="Google" id="ProtNLM"/>
    </source>
</evidence>
<proteinExistence type="predicted"/>
<dbReference type="Proteomes" id="UP000735302">
    <property type="component" value="Unassembled WGS sequence"/>
</dbReference>
<gene>
    <name evidence="1" type="ORF">PoB_002558600</name>
</gene>
<accession>A0AAV3ZIZ2</accession>
<name>A0AAV3ZIZ2_9GAST</name>